<feature type="region of interest" description="Disordered" evidence="2">
    <location>
        <begin position="1695"/>
        <end position="1733"/>
    </location>
</feature>
<gene>
    <name evidence="3" type="ORF">BN9_030020</name>
</gene>
<reference evidence="3 4" key="1">
    <citation type="submission" date="2012-05" db="EMBL/GenBank/DDBJ databases">
        <title>Recombination and specialization in a pathogen metapopulation.</title>
        <authorList>
            <person name="Gardiner A."/>
            <person name="Kemen E."/>
            <person name="Schultz-Larsen T."/>
            <person name="MacLean D."/>
            <person name="Van Oosterhout C."/>
            <person name="Jones J.D.G."/>
        </authorList>
    </citation>
    <scope>NUCLEOTIDE SEQUENCE [LARGE SCALE GENOMIC DNA]</scope>
    <source>
        <strain evidence="3 4">Ac Nc2</strain>
    </source>
</reference>
<feature type="compositionally biased region" description="Acidic residues" evidence="2">
    <location>
        <begin position="2497"/>
        <end position="2512"/>
    </location>
</feature>
<dbReference type="Proteomes" id="UP000053237">
    <property type="component" value="Unassembled WGS sequence"/>
</dbReference>
<evidence type="ECO:0000256" key="1">
    <source>
        <dbReference type="SAM" id="Coils"/>
    </source>
</evidence>
<feature type="compositionally biased region" description="Basic and acidic residues" evidence="2">
    <location>
        <begin position="2891"/>
        <end position="2901"/>
    </location>
</feature>
<feature type="region of interest" description="Disordered" evidence="2">
    <location>
        <begin position="493"/>
        <end position="516"/>
    </location>
</feature>
<keyword evidence="1" id="KW-0175">Coiled coil</keyword>
<name>A0A024G6B5_9STRA</name>
<evidence type="ECO:0000313" key="4">
    <source>
        <dbReference type="Proteomes" id="UP000053237"/>
    </source>
</evidence>
<feature type="coiled-coil region" evidence="1">
    <location>
        <begin position="136"/>
        <end position="163"/>
    </location>
</feature>
<protein>
    <recommendedName>
        <fullName evidence="5">AlNc14C74G5013 protein</fullName>
    </recommendedName>
</protein>
<feature type="compositionally biased region" description="Basic and acidic residues" evidence="2">
    <location>
        <begin position="3002"/>
        <end position="3013"/>
    </location>
</feature>
<feature type="compositionally biased region" description="Acidic residues" evidence="2">
    <location>
        <begin position="1575"/>
        <end position="1584"/>
    </location>
</feature>
<feature type="region of interest" description="Disordered" evidence="2">
    <location>
        <begin position="2666"/>
        <end position="2707"/>
    </location>
</feature>
<feature type="compositionally biased region" description="Basic and acidic residues" evidence="2">
    <location>
        <begin position="2673"/>
        <end position="2689"/>
    </location>
</feature>
<feature type="region of interest" description="Disordered" evidence="2">
    <location>
        <begin position="2478"/>
        <end position="2512"/>
    </location>
</feature>
<feature type="compositionally biased region" description="Basic and acidic residues" evidence="2">
    <location>
        <begin position="2859"/>
        <end position="2878"/>
    </location>
</feature>
<dbReference type="EMBL" id="CAIX01000031">
    <property type="protein sequence ID" value="CCI42218.1"/>
    <property type="molecule type" value="Genomic_DNA"/>
</dbReference>
<feature type="region of interest" description="Disordered" evidence="2">
    <location>
        <begin position="304"/>
        <end position="389"/>
    </location>
</feature>
<feature type="region of interest" description="Disordered" evidence="2">
    <location>
        <begin position="2275"/>
        <end position="2298"/>
    </location>
</feature>
<dbReference type="InParanoid" id="A0A024G6B5"/>
<evidence type="ECO:0000256" key="2">
    <source>
        <dbReference type="SAM" id="MobiDB-lite"/>
    </source>
</evidence>
<feature type="region of interest" description="Disordered" evidence="2">
    <location>
        <begin position="688"/>
        <end position="718"/>
    </location>
</feature>
<sequence>MFRDEYNISSVSSARNQTPNPNAKLPILPKASTAHFYLYHSITDKNVITVAKARKIIEKSQSKLHSHFAEKKNEIESKQTASIKEQEETRRKSYKPVPSHDPVYQRAVRLRAEQRSAELEAKASLLKFTQSAKSCVDTHAEELRRREQRYREQEAAAKRLLEKNTDAAVFTQGYIKAKEIATYLKQKETEAKIALQQFHHYDYSHKIIHVNGIAVPRDPNEHNQYFPPQEYSFLSSPAIRSASKASASKALESYVDGLSKIDSNKQNEALYGRNLEIFSPIAVKTDNANVVGGNYLWENERRSYTLRSPRSSEERSRFSFDSGSMNEKEANEGVNGSIRTRLQKKSDVRSLYEMQITKTKRKEMSSRNSAEEGNLENEKYSDGHDGNWGEKSQVALEKEPEAISTGGDGEEMPETEEQGQQSKEKEGHACMDSSQVSSEKVESEQRTQVVAEDCQGFNGSESCVDAVHIVSDSMMKTEECVSSFKTWITSMESTASEKRSEDEVSDFDEEKETVTNSEGTIDVTLNKDAHKTSLGDCVEVNEDVVGSNEKKCLLKDKADAIQSNAAEEISTAESADLDDNAAKTVDENSNETKVDSNVDRKDIGMEQICSNSLHKTYSQTYSFEQVTTITRVDTVSSFSKEESTTKCAANENEQCSELKKSIFNSTFASETILEAANITCKKAVNMTADDTTQESRSEGTAAVSDSADNEEASVTEVKEEKSVAQSYEICSTSSPHPPVEVISEQFDKASESNIESVQIAQNLTEEHILGDCALAGEEVMSSSIFETVMLDVVDNEKSYKSVSGEKTECAVDETIDTNNESCNKIKEGKRIVSEIVEGNAINSIESARGNIVFVAETQIDALESSSDPNLIEATERNLDASVVKVEDRFVLMHEKVTTIDHVGIDSSVSNEVGHQPKNDGENLLIRDAEAESLATDGIAIATSWYMEHILKETITFMEFKYGSATSKQKSILVSQSDESADVADEKEAMHVRTTSKSEIKMEATNDVETEAQTLEADKDFQIDDISEGINDDDTEMVLNSGDRLDAKADVTCVDIEVITNVNESTEESTIMTKHSRVICQEFDTMRTDGTQVIIVSNESVDDVSHETQWEHSEKAASNVEVYDSDLKDVMKLTDDVSGYTDNVTIVDRQNSLEVSDNEKEEIVRTDESDEEVIESVHFDASVVEEAEVKTYQAHETEQDAEMKKDTFVGISWHMNQIIRVTLEHMDMSIMLANVSSNVGVSEQVEHTFESVSSLPQESSENLRFPISSQLEGTVGDEALSDVEENEANDMDDVESDDTRIVSSNAETVLESVRLKSEDQEDVRRVYGNISRIEVELNEDYGAEIVDTEDMSTISDVQTEGKETLERHSEGHELVDLRVIDEAISSAETLNSSPVETDGDITRKKDERIGSSVETFTTERKFIGVSWHMERIVRTTVDYLESERSVKHITRPEEVRNEVNDIRKKDVLDNLDDVKTSDSKAEVESHSENIVNALESQKALGRTISKERVLLDSNVISTENEHRLVETIPTHGFSEMEAITQYDATEADSDLNIEQVGSDVTAESDDAVTSNRSDDSTPEAQEENVCEAVVSEARIDRTDEMKGSLIENFDAEKHAEMDANEIADNSVLVNVTEDVHAVEASCQSLESRMEIAHEVMDTFVGVSWHMRHIMEKALQSINIDNVTEVRTVQTEEMETLNEAQSEKVEHGQWNGSHSSDIQDSGDVEEDTYGEEDVKDVQSEQMIEDIVVQIVSDLHEEHSAIDYVKNQAEVAEIANDNNMEVFDDESYATDSENEEHEQQYECVGDTTDVNIERADAIERIRLDDGSGIITQIEESESVAEEADIEGNVTASNNEAEEVVFLSDESFTRNIFNGAYVQSILKKTIDFMSLEEEKNDEREISLAESSLRLKEMEDFQTEGNESEEGELVTEVHVTDTISLINKVSETVTTQSAHTVATTIVHSETMNITQVHSQNDTEALDADDKDHVHADLEVESEDADAEFMSDNDNVLCPGIEDEKDIIVSMADGNASDKDDGHETAAAIIEDAPSSVLDVMTVGKGLESDNNQDLIITSHRMDAEETEQNGEYDSLSEQKVDKDVTLQLNEMVKVERMEVMTEENEFNQNVSFVEFESITMEETKVTTITTSSWETEEEVYDNESDVLTQKGSSVSMEHNGAQSDAIALSENISRESTTLNGEIAIVKDDDSHSSTTVTAFLDEMIQRIEGEECTKVSDLEESRIDDLTARADTEMETAREVAQKFVQMIWNEAITAISFQSTNGHNRNVSEEETDSKDVEVSRNEETHSLLEDDQNVLTNTTEEAIMEVNANGNETVYRQQNGFENKQVDDSSSDGMSCEEEEMIDETECTEYEQVVTTVRTVSKTTCETIEFEQFEESRGGIESFAKTLAHSSLSDGDITENETLIVNDIVSSETCSDQKYQNTLDMTVTNDEEHIEYRSNISQVETVSQIVEELVDVSVKMSEVDEGAQIDENHSNTLRIESNETSDSEDTNSDTLESDVIEIEDVQSEDRSIALDEQSEASTEAEEAIEKEADTFVIASDIVDNLITIVQDQPRVNSIDTDADGESASAIADVDSHECDAFASNDFPIKSPSNDRGLTKKTSEASTYSEDVEMKTSLEIDSHTEIATGKCITVSTLSKELVDLMIDNISESDSHSNVLNEKETVSVERSMSRDFASDTSDQIESPAEESMDSDVQKVVSRRIFTEESVSTITTETSIRSISSVSKADSNDSVTHTNVYSTLEEITTFSSEHSNQSIKVIETFASDAKAIESTEENDIASEKELKVTEESHCDDEEGGIDSTLDEFKPAKSSLDDDSNEKRVSSQSRGSFGSFLKTFNLRGSGIRRQSEQSHKERRESIKVKNDTEDSVLIASEVDSEEFHDTNDESEAFEKEKLEYQELPHARDSIERGSFSSFEGSRSSIPGLSSPIPQNLSTYHDLDTTTASVANFLLGAQSESVEERPLVQDDLSTSASDAFEDAKSNRTATESSETRVSIDESRNSKAVSDEEQMEANADTKSASKSRFGAFKSSSFAKKLGWKSSSGN</sequence>
<feature type="region of interest" description="Disordered" evidence="2">
    <location>
        <begin position="1558"/>
        <end position="1585"/>
    </location>
</feature>
<keyword evidence="4" id="KW-1185">Reference proteome</keyword>
<feature type="region of interest" description="Disordered" evidence="2">
    <location>
        <begin position="2968"/>
        <end position="3035"/>
    </location>
</feature>
<evidence type="ECO:0008006" key="5">
    <source>
        <dbReference type="Google" id="ProtNLM"/>
    </source>
</evidence>
<feature type="region of interest" description="Disordered" evidence="2">
    <location>
        <begin position="1"/>
        <end position="26"/>
    </location>
</feature>
<feature type="compositionally biased region" description="Low complexity" evidence="2">
    <location>
        <begin position="2922"/>
        <end position="2935"/>
    </location>
</feature>
<feature type="compositionally biased region" description="Basic and acidic residues" evidence="2">
    <location>
        <begin position="2792"/>
        <end position="2803"/>
    </location>
</feature>
<feature type="compositionally biased region" description="Basic and acidic residues" evidence="2">
    <location>
        <begin position="64"/>
        <end position="77"/>
    </location>
</feature>
<evidence type="ECO:0000313" key="3">
    <source>
        <dbReference type="EMBL" id="CCI42218.1"/>
    </source>
</evidence>
<feature type="compositionally biased region" description="Polar residues" evidence="2">
    <location>
        <begin position="1708"/>
        <end position="1717"/>
    </location>
</feature>
<feature type="compositionally biased region" description="Basic and acidic residues" evidence="2">
    <location>
        <begin position="2287"/>
        <end position="2298"/>
    </location>
</feature>
<feature type="region of interest" description="Disordered" evidence="2">
    <location>
        <begin position="2854"/>
        <end position="2901"/>
    </location>
</feature>
<feature type="compositionally biased region" description="Acidic residues" evidence="2">
    <location>
        <begin position="408"/>
        <end position="417"/>
    </location>
</feature>
<dbReference type="STRING" id="65357.A0A024G6B5"/>
<comment type="caution">
    <text evidence="3">The sequence shown here is derived from an EMBL/GenBank/DDBJ whole genome shotgun (WGS) entry which is preliminary data.</text>
</comment>
<feature type="compositionally biased region" description="Polar residues" evidence="2">
    <location>
        <begin position="7"/>
        <end position="21"/>
    </location>
</feature>
<feature type="region of interest" description="Disordered" evidence="2">
    <location>
        <begin position="64"/>
        <end position="100"/>
    </location>
</feature>
<feature type="region of interest" description="Disordered" evidence="2">
    <location>
        <begin position="402"/>
        <end position="445"/>
    </location>
</feature>
<organism evidence="3 4">
    <name type="scientific">Albugo candida</name>
    <dbReference type="NCBI Taxonomy" id="65357"/>
    <lineage>
        <taxon>Eukaryota</taxon>
        <taxon>Sar</taxon>
        <taxon>Stramenopiles</taxon>
        <taxon>Oomycota</taxon>
        <taxon>Peronosporomycetes</taxon>
        <taxon>Albuginales</taxon>
        <taxon>Albuginaceae</taxon>
        <taxon>Albugo</taxon>
    </lineage>
</organism>
<accession>A0A024G6B5</accession>
<feature type="compositionally biased region" description="Basic and acidic residues" evidence="2">
    <location>
        <begin position="376"/>
        <end position="388"/>
    </location>
</feature>
<feature type="region of interest" description="Disordered" evidence="2">
    <location>
        <begin position="2913"/>
        <end position="2943"/>
    </location>
</feature>
<proteinExistence type="predicted"/>
<feature type="region of interest" description="Disordered" evidence="2">
    <location>
        <begin position="2786"/>
        <end position="2840"/>
    </location>
</feature>
<feature type="compositionally biased region" description="Acidic residues" evidence="2">
    <location>
        <begin position="1718"/>
        <end position="1732"/>
    </location>
</feature>